<evidence type="ECO:0000313" key="1">
    <source>
        <dbReference type="EMBL" id="EJB40767.1"/>
    </source>
</evidence>
<protein>
    <submittedName>
        <fullName evidence="1">Uncharacterized protein</fullName>
    </submittedName>
</protein>
<accession>J0JRN0</accession>
<gene>
    <name evidence="1" type="ORF">HPHPA9_1797</name>
</gene>
<comment type="caution">
    <text evidence="1">The sequence shown here is derived from an EMBL/GenBank/DDBJ whole genome shotgun (WGS) entry which is preliminary data.</text>
</comment>
<evidence type="ECO:0000313" key="2">
    <source>
        <dbReference type="Proteomes" id="UP000005483"/>
    </source>
</evidence>
<organism evidence="1 2">
    <name type="scientific">Helicobacter pylori Hp A-9</name>
    <dbReference type="NCBI Taxonomy" id="992034"/>
    <lineage>
        <taxon>Bacteria</taxon>
        <taxon>Pseudomonadati</taxon>
        <taxon>Campylobacterota</taxon>
        <taxon>Epsilonproteobacteria</taxon>
        <taxon>Campylobacterales</taxon>
        <taxon>Helicobacteraceae</taxon>
        <taxon>Helicobacter</taxon>
    </lineage>
</organism>
<dbReference type="AlphaFoldDB" id="J0JRN0"/>
<feature type="non-terminal residue" evidence="1">
    <location>
        <position position="354"/>
    </location>
</feature>
<name>J0JRN0_HELPX</name>
<dbReference type="Proteomes" id="UP000005483">
    <property type="component" value="Unassembled WGS sequence"/>
</dbReference>
<reference evidence="1 2" key="1">
    <citation type="submission" date="2012-04" db="EMBL/GenBank/DDBJ databases">
        <title>Genome sequence of Helicobacter pylori Hp A-9.</title>
        <authorList>
            <person name="Blanchard T.G."/>
            <person name="Czinn S.J."/>
            <person name="McCracken C."/>
            <person name="Abolude K."/>
            <person name="Maroo A."/>
            <person name="Santana-Cruz I."/>
            <person name="Tallon L.J."/>
            <person name="Ficke F.W.F."/>
        </authorList>
    </citation>
    <scope>NUCLEOTIDE SEQUENCE [LARGE SCALE GENOMIC DNA]</scope>
    <source>
        <strain evidence="1 2">Hp A-9</strain>
    </source>
</reference>
<dbReference type="EMBL" id="AKOC01000017">
    <property type="protein sequence ID" value="EJB40767.1"/>
    <property type="molecule type" value="Genomic_DNA"/>
</dbReference>
<sequence length="354" mass="40592">MKENHKKNTMGVFHYLTYRVIKSDADLSFFDFIQKLEKLQKTHTIKSSVCNVKNRRVTYEQLKNSRQLINAYLRNVKDPSTLGYIQKASANFLKNDIDNAIESLLKQNKSAYEKISELQKSAISDYREMKQALDLVDKAKIRDKHTQESDAINSLMKIIRGQGQKDLTNYQALTKGLQESDKERLELSMLNRLMEQSLKQDESFKVFDSAQFFNKLNEFKDDVFTTPKAKEYIDIASGFHKLFKNDAKIAESLKPATTKNLSQGLATTLSGALKYQWTKFTLGTLYRNAPDRILGVKLPKALNEATAGTALKYHIKRALERSHSISEFSKNLELSAQKSHFSNNTLKIIEELNN</sequence>
<proteinExistence type="predicted"/>